<accession>A0A816HD82</accession>
<evidence type="ECO:0000313" key="2">
    <source>
        <dbReference type="EMBL" id="CAF1684499.1"/>
    </source>
</evidence>
<dbReference type="EMBL" id="CAJNOR010016221">
    <property type="protein sequence ID" value="CAF1684499.1"/>
    <property type="molecule type" value="Genomic_DNA"/>
</dbReference>
<evidence type="ECO:0000313" key="3">
    <source>
        <dbReference type="Proteomes" id="UP000663828"/>
    </source>
</evidence>
<feature type="non-terminal residue" evidence="2">
    <location>
        <position position="1"/>
    </location>
</feature>
<protein>
    <submittedName>
        <fullName evidence="2">Uncharacterized protein</fullName>
    </submittedName>
</protein>
<evidence type="ECO:0000256" key="1">
    <source>
        <dbReference type="SAM" id="SignalP"/>
    </source>
</evidence>
<keyword evidence="3" id="KW-1185">Reference proteome</keyword>
<reference evidence="2" key="1">
    <citation type="submission" date="2021-02" db="EMBL/GenBank/DDBJ databases">
        <authorList>
            <person name="Nowell W R."/>
        </authorList>
    </citation>
    <scope>NUCLEOTIDE SEQUENCE</scope>
</reference>
<proteinExistence type="predicted"/>
<feature type="signal peptide" evidence="1">
    <location>
        <begin position="1"/>
        <end position="24"/>
    </location>
</feature>
<dbReference type="SUPFAM" id="SSF48371">
    <property type="entry name" value="ARM repeat"/>
    <property type="match status" value="1"/>
</dbReference>
<dbReference type="InterPro" id="IPR016024">
    <property type="entry name" value="ARM-type_fold"/>
</dbReference>
<gene>
    <name evidence="2" type="ORF">XAT740_LOCUS61503</name>
</gene>
<organism evidence="2 3">
    <name type="scientific">Adineta ricciae</name>
    <name type="common">Rotifer</name>
    <dbReference type="NCBI Taxonomy" id="249248"/>
    <lineage>
        <taxon>Eukaryota</taxon>
        <taxon>Metazoa</taxon>
        <taxon>Spiralia</taxon>
        <taxon>Gnathifera</taxon>
        <taxon>Rotifera</taxon>
        <taxon>Eurotatoria</taxon>
        <taxon>Bdelloidea</taxon>
        <taxon>Adinetida</taxon>
        <taxon>Adinetidae</taxon>
        <taxon>Adineta</taxon>
    </lineage>
</organism>
<keyword evidence="1" id="KW-0732">Signal</keyword>
<comment type="caution">
    <text evidence="2">The sequence shown here is derived from an EMBL/GenBank/DDBJ whole genome shotgun (WGS) entry which is preliminary data.</text>
</comment>
<dbReference type="AlphaFoldDB" id="A0A816HD82"/>
<dbReference type="Proteomes" id="UP000663828">
    <property type="component" value="Unassembled WGS sequence"/>
</dbReference>
<feature type="chain" id="PRO_5032463920" evidence="1">
    <location>
        <begin position="25"/>
        <end position="308"/>
    </location>
</feature>
<name>A0A816HD82_ADIRI</name>
<sequence>MSNPNNINENRAALLVILCFICAGQHFYTELSNKLEATLRGYKQTSMDSNLCELLVKLTCLLVKGCDRKNIDQFSIDILKALEYISPEEKHEIRRYNGIRSLKEIALTAPLRYYHLITPIDEYFGQLFSVMADPNKYIREAFAETMRVTLTVLADREDEEQEKNLFLQMACKESMTCLASDQNDAQVHGGLLLFNELLRISDMKFESTYQDLFQSYKVMKSKVFSYKNIHRARFAFTFEQIGLSSPINIIDSLEQSSVPSQSFLMRSIFLENFLEICDQILPLIHQSKSTNAHVLIQILPRLASLNYE</sequence>